<accession>A0ABV0NZI9</accession>
<gene>
    <name evidence="3" type="ORF">GOODEAATRI_032522</name>
</gene>
<dbReference type="EMBL" id="JAHRIO010056085">
    <property type="protein sequence ID" value="MEQ2176855.1"/>
    <property type="molecule type" value="Genomic_DNA"/>
</dbReference>
<organism evidence="3 4">
    <name type="scientific">Goodea atripinnis</name>
    <dbReference type="NCBI Taxonomy" id="208336"/>
    <lineage>
        <taxon>Eukaryota</taxon>
        <taxon>Metazoa</taxon>
        <taxon>Chordata</taxon>
        <taxon>Craniata</taxon>
        <taxon>Vertebrata</taxon>
        <taxon>Euteleostomi</taxon>
        <taxon>Actinopterygii</taxon>
        <taxon>Neopterygii</taxon>
        <taxon>Teleostei</taxon>
        <taxon>Neoteleostei</taxon>
        <taxon>Acanthomorphata</taxon>
        <taxon>Ovalentaria</taxon>
        <taxon>Atherinomorphae</taxon>
        <taxon>Cyprinodontiformes</taxon>
        <taxon>Goodeidae</taxon>
        <taxon>Goodea</taxon>
    </lineage>
</organism>
<evidence type="ECO:0000256" key="2">
    <source>
        <dbReference type="SAM" id="MobiDB-lite"/>
    </source>
</evidence>
<feature type="region of interest" description="Disordered" evidence="2">
    <location>
        <begin position="91"/>
        <end position="114"/>
    </location>
</feature>
<keyword evidence="4" id="KW-1185">Reference proteome</keyword>
<evidence type="ECO:0000313" key="3">
    <source>
        <dbReference type="EMBL" id="MEQ2176855.1"/>
    </source>
</evidence>
<sequence>MSSVGVHVNYPCLHFYWTPRWNDKMALEPDIPVFDSVMDIDTLQSVAQHHRDSALRQEVKELKDDVKQLKDVLQNILTLQRKMMDHLDRINSCGPGDPPTQQSPVATSTPYVPPVEIGGRRSTTAYLSPGTQEAQHSSFLQAHSTELPNTTRVIAAALHHAKLEPPVFAGDGEVHAEEWLQAVSTYMTTLNLTDTQILNELPHFLQKDPSKWFKALSSHISSWTHFCQLFRTVFLPTDNQERILRAILDCIQTADEPLPTFVAHMLCEFNKLRSPPPEQKRIQIICKHSLEKYRVALYGSPVSSVTELLLRAHELHAVLGADSHQYLPKTHWKQQR</sequence>
<dbReference type="Proteomes" id="UP001476798">
    <property type="component" value="Unassembled WGS sequence"/>
</dbReference>
<comment type="caution">
    <text evidence="3">The sequence shown here is derived from an EMBL/GenBank/DDBJ whole genome shotgun (WGS) entry which is preliminary data.</text>
</comment>
<evidence type="ECO:0008006" key="5">
    <source>
        <dbReference type="Google" id="ProtNLM"/>
    </source>
</evidence>
<evidence type="ECO:0000313" key="4">
    <source>
        <dbReference type="Proteomes" id="UP001476798"/>
    </source>
</evidence>
<protein>
    <recommendedName>
        <fullName evidence="5">Gag protein</fullName>
    </recommendedName>
</protein>
<feature type="coiled-coil region" evidence="1">
    <location>
        <begin position="52"/>
        <end position="79"/>
    </location>
</feature>
<feature type="compositionally biased region" description="Polar residues" evidence="2">
    <location>
        <begin position="99"/>
        <end position="110"/>
    </location>
</feature>
<proteinExistence type="predicted"/>
<reference evidence="3 4" key="1">
    <citation type="submission" date="2021-06" db="EMBL/GenBank/DDBJ databases">
        <authorList>
            <person name="Palmer J.M."/>
        </authorList>
    </citation>
    <scope>NUCLEOTIDE SEQUENCE [LARGE SCALE GENOMIC DNA]</scope>
    <source>
        <strain evidence="3 4">GA_2019</strain>
        <tissue evidence="3">Muscle</tissue>
    </source>
</reference>
<evidence type="ECO:0000256" key="1">
    <source>
        <dbReference type="SAM" id="Coils"/>
    </source>
</evidence>
<keyword evidence="1" id="KW-0175">Coiled coil</keyword>
<name>A0ABV0NZI9_9TELE</name>